<dbReference type="AlphaFoldDB" id="A0AAE7AQJ3"/>
<proteinExistence type="predicted"/>
<dbReference type="EMBL" id="CP053541">
    <property type="protein sequence ID" value="QJY35188.1"/>
    <property type="molecule type" value="Genomic_DNA"/>
</dbReference>
<evidence type="ECO:0000313" key="2">
    <source>
        <dbReference type="Proteomes" id="UP000501443"/>
    </source>
</evidence>
<sequence>MKWNTPFIDNMRYALLLMTVGLSGCGGGDETPHTISVEAQQLELPSGSYTKLRAFSLDTVSNTKTEVSDIVTFVVNDPYMASIEEGRMLRGKSVGMVEVIAQLNGVESPPLEIVVKASLEPCFNRSPNEACLKVLEGTMGDIAGKIVTSSPSISFLEELGYVEDGSSQNHGRSYAAVYNTQMEVVPTSTPTQWSPDGIYGLFRQDGLNWESDNIGSNGQAARYCKDLANIGFYNRSDWRRITQTELIALYTEYPNGALFYNHNWPISWVYWTSTKGSSPGTFIRAGFVGGFPASTKAEVAVFTTCVSEG</sequence>
<dbReference type="Gene3D" id="2.60.40.1080">
    <property type="match status" value="1"/>
</dbReference>
<evidence type="ECO:0008006" key="3">
    <source>
        <dbReference type="Google" id="ProtNLM"/>
    </source>
</evidence>
<accession>A0AAE7AQJ3</accession>
<dbReference type="Proteomes" id="UP000501443">
    <property type="component" value="Chromosome 1"/>
</dbReference>
<gene>
    <name evidence="1" type="ORF">HOO69_00595</name>
</gene>
<organism evidence="1 2">
    <name type="scientific">Vibrio europaeus</name>
    <dbReference type="NCBI Taxonomy" id="300876"/>
    <lineage>
        <taxon>Bacteria</taxon>
        <taxon>Pseudomonadati</taxon>
        <taxon>Pseudomonadota</taxon>
        <taxon>Gammaproteobacteria</taxon>
        <taxon>Vibrionales</taxon>
        <taxon>Vibrionaceae</taxon>
        <taxon>Vibrio</taxon>
        <taxon>Vibrio oreintalis group</taxon>
    </lineage>
</organism>
<dbReference type="RefSeq" id="WP_171801066.1">
    <property type="nucleotide sequence ID" value="NZ_CP053541.1"/>
</dbReference>
<dbReference type="PROSITE" id="PS51257">
    <property type="entry name" value="PROKAR_LIPOPROTEIN"/>
    <property type="match status" value="1"/>
</dbReference>
<name>A0AAE7AQJ3_9VIBR</name>
<reference evidence="1 2" key="1">
    <citation type="submission" date="2020-05" db="EMBL/GenBank/DDBJ databases">
        <title>First description outside Europe of the emergent pathogen for shellfish aquaculture Vibrio europaeus.</title>
        <authorList>
            <person name="Dubert J."/>
            <person name="Rojas R."/>
        </authorList>
    </citation>
    <scope>NUCLEOTIDE SEQUENCE [LARGE SCALE GENOMIC DNA]</scope>
    <source>
        <strain evidence="1 2">NPI-1</strain>
    </source>
</reference>
<evidence type="ECO:0000313" key="1">
    <source>
        <dbReference type="EMBL" id="QJY35188.1"/>
    </source>
</evidence>
<protein>
    <recommendedName>
        <fullName evidence="3">DUF1566 domain-containing protein</fullName>
    </recommendedName>
</protein>